<feature type="transmembrane region" description="Helical" evidence="1">
    <location>
        <begin position="80"/>
        <end position="100"/>
    </location>
</feature>
<dbReference type="Pfam" id="PF01757">
    <property type="entry name" value="Acyl_transf_3"/>
    <property type="match status" value="1"/>
</dbReference>
<keyword evidence="4" id="KW-1185">Reference proteome</keyword>
<proteinExistence type="predicted"/>
<keyword evidence="1" id="KW-0472">Membrane</keyword>
<evidence type="ECO:0000313" key="3">
    <source>
        <dbReference type="EMBL" id="SBW24173.1"/>
    </source>
</evidence>
<dbReference type="InterPro" id="IPR002656">
    <property type="entry name" value="Acyl_transf_3_dom"/>
</dbReference>
<evidence type="ECO:0000259" key="2">
    <source>
        <dbReference type="Pfam" id="PF01757"/>
    </source>
</evidence>
<feature type="transmembrane region" description="Helical" evidence="1">
    <location>
        <begin position="290"/>
        <end position="308"/>
    </location>
</feature>
<feature type="transmembrane region" description="Helical" evidence="1">
    <location>
        <begin position="42"/>
        <end position="60"/>
    </location>
</feature>
<evidence type="ECO:0000313" key="4">
    <source>
        <dbReference type="Proteomes" id="UP000195338"/>
    </source>
</evidence>
<dbReference type="InterPro" id="IPR050879">
    <property type="entry name" value="Acyltransferase_3"/>
</dbReference>
<feature type="transmembrane region" description="Helical" evidence="1">
    <location>
        <begin position="121"/>
        <end position="142"/>
    </location>
</feature>
<accession>A0ABY0JMF8</accession>
<keyword evidence="1" id="KW-1133">Transmembrane helix</keyword>
<feature type="transmembrane region" description="Helical" evidence="1">
    <location>
        <begin position="360"/>
        <end position="383"/>
    </location>
</feature>
<evidence type="ECO:0000256" key="1">
    <source>
        <dbReference type="SAM" id="Phobius"/>
    </source>
</evidence>
<organism evidence="3 4">
    <name type="scientific">Citrobacter europaeus</name>
    <dbReference type="NCBI Taxonomy" id="1914243"/>
    <lineage>
        <taxon>Bacteria</taxon>
        <taxon>Pseudomonadati</taxon>
        <taxon>Pseudomonadota</taxon>
        <taxon>Gammaproteobacteria</taxon>
        <taxon>Enterobacterales</taxon>
        <taxon>Enterobacteriaceae</taxon>
        <taxon>Citrobacter</taxon>
    </lineage>
</organism>
<name>A0ABY0JMF8_9ENTR</name>
<comment type="caution">
    <text evidence="3">The sequence shown here is derived from an EMBL/GenBank/DDBJ whole genome shotgun (WGS) entry which is preliminary data.</text>
</comment>
<sequence>MASKVSAYFLIRRFRLHYSKHRLIFMSVAQEHNSNADGLRGIACLAVFFSHLAYTFYPYMHAAESVRYSFESYIMNSPFSFFYSGSAGVYVFFVLSGFVLSSSFSKRFDSILFFAFLLKRYIRLMVPVFFSCLIGWAVYSHIDINRTGISEWASNLGTFDYSLRGAIFTGLIGAFGGDGVKTYNWVLWTMKIELIGSYILALLFISKKTNSAFFPAVAFLIFLSLGYYNGGDALYYGLACFMSGSVIYKTNIKLSKKSSVAILILGLYFAGYKVQSYSYSSIFSDINNYLTEYTLFLFSGILIVLFALKSNGINNILSTKSAIFLGKISFSLYLLQMVLIYAVAIPSFNYLSLRIDELAASLISIIICVAISLPVSWGFYLLFDKPAVLLSGRISKVLLQFKTA</sequence>
<dbReference type="PANTHER" id="PTHR23028:SF134">
    <property type="entry name" value="PUTATIVE (AFU_ORTHOLOGUE AFUA_4G08520)-RELATED"/>
    <property type="match status" value="1"/>
</dbReference>
<dbReference type="EMBL" id="FLUX01000013">
    <property type="protein sequence ID" value="SBW24173.1"/>
    <property type="molecule type" value="Genomic_DNA"/>
</dbReference>
<feature type="transmembrane region" description="Helical" evidence="1">
    <location>
        <begin position="328"/>
        <end position="348"/>
    </location>
</feature>
<feature type="transmembrane region" description="Helical" evidence="1">
    <location>
        <begin position="259"/>
        <end position="278"/>
    </location>
</feature>
<protein>
    <recommendedName>
        <fullName evidence="2">Acyltransferase 3 domain-containing protein</fullName>
    </recommendedName>
</protein>
<dbReference type="Proteomes" id="UP000195338">
    <property type="component" value="Unassembled WGS sequence"/>
</dbReference>
<gene>
    <name evidence="3" type="ORF">BN4901_1561</name>
</gene>
<reference evidence="3 4" key="1">
    <citation type="submission" date="2016-04" db="EMBL/GenBank/DDBJ databases">
        <authorList>
            <person name="Mornico D."/>
        </authorList>
    </citation>
    <scope>NUCLEOTIDE SEQUENCE [LARGE SCALE GENOMIC DNA]</scope>
    <source>
        <strain evidence="3 4">A121</strain>
    </source>
</reference>
<feature type="transmembrane region" description="Helical" evidence="1">
    <location>
        <begin position="212"/>
        <end position="228"/>
    </location>
</feature>
<keyword evidence="1" id="KW-0812">Transmembrane</keyword>
<feature type="transmembrane region" description="Helical" evidence="1">
    <location>
        <begin position="185"/>
        <end position="205"/>
    </location>
</feature>
<dbReference type="PANTHER" id="PTHR23028">
    <property type="entry name" value="ACETYLTRANSFERASE"/>
    <property type="match status" value="1"/>
</dbReference>
<feature type="domain" description="Acyltransferase 3" evidence="2">
    <location>
        <begin position="35"/>
        <end position="377"/>
    </location>
</feature>